<dbReference type="CDD" id="cd00462">
    <property type="entry name" value="PTH"/>
    <property type="match status" value="1"/>
</dbReference>
<sequence length="185" mass="20692">MLNLLVGLGNPGQEYIGTRHNVGFEVIDQLSRKYGVNSFTNKFHSLYAKASDDLVLLKPATYVNSSGVAVIEAAKFFKILPEQIFIFHDDLDLETGKIKVKIGGGHGGHNGLRSIDQYIGADYWRVRIGISKPEYKSGVSDYVLKKFTKKQNEIINVSVEKIVKNIHILMKDGKDKFLLAVHNTN</sequence>
<protein>
    <recommendedName>
        <fullName evidence="1 6">Peptidyl-tRNA hydrolase</fullName>
        <ecNumber evidence="1 6">3.1.1.29</ecNumber>
    </recommendedName>
</protein>
<dbReference type="InterPro" id="IPR018171">
    <property type="entry name" value="Pept_tRNA_hydro_CS"/>
</dbReference>
<evidence type="ECO:0000313" key="9">
    <source>
        <dbReference type="Proteomes" id="UP000837675"/>
    </source>
</evidence>
<dbReference type="PANTHER" id="PTHR17224:SF1">
    <property type="entry name" value="PEPTIDYL-TRNA HYDROLASE"/>
    <property type="match status" value="1"/>
</dbReference>
<dbReference type="Pfam" id="PF01195">
    <property type="entry name" value="Pept_tRNA_hydro"/>
    <property type="match status" value="1"/>
</dbReference>
<organism evidence="8 9">
    <name type="scientific">Hyalomma marginatum</name>
    <dbReference type="NCBI Taxonomy" id="34627"/>
    <lineage>
        <taxon>Eukaryota</taxon>
        <taxon>Metazoa</taxon>
        <taxon>Ecdysozoa</taxon>
        <taxon>Arthropoda</taxon>
        <taxon>Chelicerata</taxon>
        <taxon>Arachnida</taxon>
        <taxon>Acari</taxon>
        <taxon>Parasitiformes</taxon>
        <taxon>Ixodida</taxon>
        <taxon>Ixodoidea</taxon>
        <taxon>Ixodidae</taxon>
        <taxon>Hyalomminae</taxon>
        <taxon>Hyalomma</taxon>
    </lineage>
</organism>
<dbReference type="InterPro" id="IPR036416">
    <property type="entry name" value="Pept_tRNA_hydro_sf"/>
</dbReference>
<evidence type="ECO:0000256" key="7">
    <source>
        <dbReference type="RuleBase" id="RU004320"/>
    </source>
</evidence>
<dbReference type="InterPro" id="IPR001328">
    <property type="entry name" value="Pept_tRNA_hydro"/>
</dbReference>
<dbReference type="GO" id="GO:0004045">
    <property type="term" value="F:peptidyl-tRNA hydrolase activity"/>
    <property type="evidence" value="ECO:0007669"/>
    <property type="project" value="UniProtKB-EC"/>
</dbReference>
<dbReference type="EC" id="3.1.1.29" evidence="1 6"/>
<dbReference type="NCBIfam" id="TIGR00447">
    <property type="entry name" value="pth"/>
    <property type="match status" value="1"/>
</dbReference>
<reference evidence="8" key="1">
    <citation type="submission" date="2021-06" db="EMBL/GenBank/DDBJ databases">
        <authorList>
            <person name="Nardi T."/>
            <person name="Nardi T."/>
        </authorList>
    </citation>
    <scope>NUCLEOTIDE SEQUENCE</scope>
</reference>
<keyword evidence="3 6" id="KW-0378">Hydrolase</keyword>
<proteinExistence type="inferred from homology"/>
<evidence type="ECO:0000256" key="1">
    <source>
        <dbReference type="ARBA" id="ARBA00013260"/>
    </source>
</evidence>
<dbReference type="SUPFAM" id="SSF53178">
    <property type="entry name" value="Peptidyl-tRNA hydrolase-like"/>
    <property type="match status" value="1"/>
</dbReference>
<dbReference type="EMBL" id="CAJVAF010000126">
    <property type="protein sequence ID" value="CAG7590803.1"/>
    <property type="molecule type" value="Genomic_DNA"/>
</dbReference>
<evidence type="ECO:0000256" key="2">
    <source>
        <dbReference type="ARBA" id="ARBA00022555"/>
    </source>
</evidence>
<dbReference type="GO" id="GO:0000049">
    <property type="term" value="F:tRNA binding"/>
    <property type="evidence" value="ECO:0007669"/>
    <property type="project" value="UniProtKB-KW"/>
</dbReference>
<dbReference type="PROSITE" id="PS01196">
    <property type="entry name" value="PEPT_TRNA_HYDROL_2"/>
    <property type="match status" value="1"/>
</dbReference>
<keyword evidence="4" id="KW-0694">RNA-binding</keyword>
<comment type="catalytic activity">
    <reaction evidence="6">
        <text>an N-acyl-L-alpha-aminoacyl-tRNA + H2O = an N-acyl-L-amino acid + a tRNA + H(+)</text>
        <dbReference type="Rhea" id="RHEA:54448"/>
        <dbReference type="Rhea" id="RHEA-COMP:10123"/>
        <dbReference type="Rhea" id="RHEA-COMP:13883"/>
        <dbReference type="ChEBI" id="CHEBI:15377"/>
        <dbReference type="ChEBI" id="CHEBI:15378"/>
        <dbReference type="ChEBI" id="CHEBI:59874"/>
        <dbReference type="ChEBI" id="CHEBI:78442"/>
        <dbReference type="ChEBI" id="CHEBI:138191"/>
        <dbReference type="EC" id="3.1.1.29"/>
    </reaction>
</comment>
<comment type="caution">
    <text evidence="8">The sequence shown here is derived from an EMBL/GenBank/DDBJ whole genome shotgun (WGS) entry which is preliminary data.</text>
</comment>
<dbReference type="PANTHER" id="PTHR17224">
    <property type="entry name" value="PEPTIDYL-TRNA HYDROLASE"/>
    <property type="match status" value="1"/>
</dbReference>
<name>A0A8S4C3P7_9ACAR</name>
<dbReference type="FunFam" id="3.40.50.1470:FF:000001">
    <property type="entry name" value="Peptidyl-tRNA hydrolase"/>
    <property type="match status" value="1"/>
</dbReference>
<dbReference type="HAMAP" id="MF_00083">
    <property type="entry name" value="Pept_tRNA_hydro_bact"/>
    <property type="match status" value="1"/>
</dbReference>
<evidence type="ECO:0000256" key="6">
    <source>
        <dbReference type="RuleBase" id="RU000673"/>
    </source>
</evidence>
<comment type="similarity">
    <text evidence="5 7">Belongs to the PTH family.</text>
</comment>
<evidence type="ECO:0000313" key="8">
    <source>
        <dbReference type="EMBL" id="CAG7590803.1"/>
    </source>
</evidence>
<evidence type="ECO:0000256" key="4">
    <source>
        <dbReference type="ARBA" id="ARBA00022884"/>
    </source>
</evidence>
<keyword evidence="2" id="KW-0820">tRNA-binding</keyword>
<accession>A0A8S4C3P7</accession>
<dbReference type="PROSITE" id="PS01195">
    <property type="entry name" value="PEPT_TRNA_HYDROL_1"/>
    <property type="match status" value="1"/>
</dbReference>
<dbReference type="AlphaFoldDB" id="A0A8S4C3P7"/>
<dbReference type="Proteomes" id="UP000837675">
    <property type="component" value="Unassembled WGS sequence"/>
</dbReference>
<evidence type="ECO:0000256" key="3">
    <source>
        <dbReference type="ARBA" id="ARBA00022801"/>
    </source>
</evidence>
<gene>
    <name evidence="8" type="ORF">MHYMCMPASI_00357</name>
</gene>
<keyword evidence="9" id="KW-1185">Reference proteome</keyword>
<dbReference type="Gene3D" id="3.40.50.1470">
    <property type="entry name" value="Peptidyl-tRNA hydrolase"/>
    <property type="match status" value="1"/>
</dbReference>
<evidence type="ECO:0000256" key="5">
    <source>
        <dbReference type="ARBA" id="ARBA00038063"/>
    </source>
</evidence>